<evidence type="ECO:0008006" key="3">
    <source>
        <dbReference type="Google" id="ProtNLM"/>
    </source>
</evidence>
<protein>
    <recommendedName>
        <fullName evidence="3">F-box domain-containing protein</fullName>
    </recommendedName>
</protein>
<dbReference type="Proteomes" id="UP001213000">
    <property type="component" value="Unassembled WGS sequence"/>
</dbReference>
<comment type="caution">
    <text evidence="1">The sequence shown here is derived from an EMBL/GenBank/DDBJ whole genome shotgun (WGS) entry which is preliminary data.</text>
</comment>
<name>A0AAD5VWQ6_9AGAR</name>
<organism evidence="1 2">
    <name type="scientific">Leucocoprinus birnbaumii</name>
    <dbReference type="NCBI Taxonomy" id="56174"/>
    <lineage>
        <taxon>Eukaryota</taxon>
        <taxon>Fungi</taxon>
        <taxon>Dikarya</taxon>
        <taxon>Basidiomycota</taxon>
        <taxon>Agaricomycotina</taxon>
        <taxon>Agaricomycetes</taxon>
        <taxon>Agaricomycetidae</taxon>
        <taxon>Agaricales</taxon>
        <taxon>Agaricineae</taxon>
        <taxon>Agaricaceae</taxon>
        <taxon>Leucocoprinus</taxon>
    </lineage>
</organism>
<proteinExistence type="predicted"/>
<dbReference type="AlphaFoldDB" id="A0AAD5VWQ6"/>
<evidence type="ECO:0000313" key="2">
    <source>
        <dbReference type="Proteomes" id="UP001213000"/>
    </source>
</evidence>
<keyword evidence="2" id="KW-1185">Reference proteome</keyword>
<accession>A0AAD5VWQ6</accession>
<dbReference type="EMBL" id="JANIEX010000176">
    <property type="protein sequence ID" value="KAJ3571653.1"/>
    <property type="molecule type" value="Genomic_DNA"/>
</dbReference>
<sequence length="336" mass="38006">MEPQLYYELLHLIISHSAPETLKPWRLVSRRLLPVATKACFSMLPSNLPLGDHLDVPHPAPELVTTLVLHTAPPDRGTAMSQLFDVFRGFKNLITITVSAPHDLRLDLGMPLNVTGHRQSHSGDIGVVTKMLERGLRFPSLRNLAFHRTIFLPLLRAHAEQITRLEFLKDGALIDHIEGQSDPSETPLPAVSEIWIDNATLSAFLWIPPQSLYPAPSLTTLTLSEVDHVLRLPERFNGTFLDVNIITCLTLQYTTRYDDWTKIANLYPHLRTLTVQFTLSAEMIEAMLHALPDTVSKLRANQLLVAVNLHFRSRWPVSRSFTIPHAPWEMRVVVDT</sequence>
<evidence type="ECO:0000313" key="1">
    <source>
        <dbReference type="EMBL" id="KAJ3571653.1"/>
    </source>
</evidence>
<gene>
    <name evidence="1" type="ORF">NP233_g3624</name>
</gene>
<reference evidence="1" key="1">
    <citation type="submission" date="2022-07" db="EMBL/GenBank/DDBJ databases">
        <title>Genome Sequence of Leucocoprinus birnbaumii.</title>
        <authorList>
            <person name="Buettner E."/>
        </authorList>
    </citation>
    <scope>NUCLEOTIDE SEQUENCE</scope>
    <source>
        <strain evidence="1">VT141</strain>
    </source>
</reference>